<reference evidence="8 9" key="1">
    <citation type="submission" date="2018-10" db="EMBL/GenBank/DDBJ databases">
        <title>Genomic Encyclopedia of Type Strains, Phase IV (KMG-IV): sequencing the most valuable type-strain genomes for metagenomic binning, comparative biology and taxonomic classification.</title>
        <authorList>
            <person name="Goeker M."/>
        </authorList>
    </citation>
    <scope>NUCLEOTIDE SEQUENCE [LARGE SCALE GENOMIC DNA]</scope>
    <source>
        <strain evidence="8 9">DSM 4734</strain>
    </source>
</reference>
<dbReference type="Gene3D" id="3.40.1090.10">
    <property type="entry name" value="Cytosolic phospholipase A2 catalytic domain"/>
    <property type="match status" value="1"/>
</dbReference>
<dbReference type="RefSeq" id="WP_121210328.1">
    <property type="nucleotide sequence ID" value="NZ_RBIM01000002.1"/>
</dbReference>
<dbReference type="Proteomes" id="UP000273675">
    <property type="component" value="Unassembled WGS sequence"/>
</dbReference>
<dbReference type="Gene3D" id="2.60.120.10">
    <property type="entry name" value="Jelly Rolls"/>
    <property type="match status" value="1"/>
</dbReference>
<dbReference type="InterPro" id="IPR000595">
    <property type="entry name" value="cNMP-bd_dom"/>
</dbReference>
<accession>A0A495DLG0</accession>
<dbReference type="InterPro" id="IPR014710">
    <property type="entry name" value="RmlC-like_jellyroll"/>
</dbReference>
<dbReference type="Pfam" id="PF01734">
    <property type="entry name" value="Patatin"/>
    <property type="match status" value="1"/>
</dbReference>
<gene>
    <name evidence="8" type="ORF">C7435_1085</name>
</gene>
<dbReference type="PANTHER" id="PTHR14226:SF29">
    <property type="entry name" value="NEUROPATHY TARGET ESTERASE SWS"/>
    <property type="match status" value="1"/>
</dbReference>
<dbReference type="InterPro" id="IPR018490">
    <property type="entry name" value="cNMP-bd_dom_sf"/>
</dbReference>
<dbReference type="SUPFAM" id="SSF52151">
    <property type="entry name" value="FabD/lysophospholipase-like"/>
    <property type="match status" value="1"/>
</dbReference>
<dbReference type="GO" id="GO:0016042">
    <property type="term" value="P:lipid catabolic process"/>
    <property type="evidence" value="ECO:0007669"/>
    <property type="project" value="UniProtKB-UniRule"/>
</dbReference>
<dbReference type="GO" id="GO:0004622">
    <property type="term" value="F:phosphatidylcholine lysophospholipase activity"/>
    <property type="evidence" value="ECO:0007669"/>
    <property type="project" value="UniProtKB-ARBA"/>
</dbReference>
<feature type="short sequence motif" description="DGA/G" evidence="5">
    <location>
        <begin position="450"/>
        <end position="452"/>
    </location>
</feature>
<evidence type="ECO:0000256" key="1">
    <source>
        <dbReference type="ARBA" id="ARBA00006636"/>
    </source>
</evidence>
<feature type="domain" description="Cyclic nucleotide-binding" evidence="6">
    <location>
        <begin position="10"/>
        <end position="130"/>
    </location>
</feature>
<feature type="active site" description="Proton acceptor" evidence="5">
    <location>
        <position position="450"/>
    </location>
</feature>
<dbReference type="AlphaFoldDB" id="A0A495DLG0"/>
<dbReference type="PROSITE" id="PS50042">
    <property type="entry name" value="CNMP_BINDING_3"/>
    <property type="match status" value="1"/>
</dbReference>
<name>A0A495DLG0_9PROT</name>
<dbReference type="CDD" id="cd00038">
    <property type="entry name" value="CAP_ED"/>
    <property type="match status" value="1"/>
</dbReference>
<evidence type="ECO:0000259" key="6">
    <source>
        <dbReference type="PROSITE" id="PS50042"/>
    </source>
</evidence>
<comment type="similarity">
    <text evidence="1">Belongs to the NTE family.</text>
</comment>
<dbReference type="InterPro" id="IPR016035">
    <property type="entry name" value="Acyl_Trfase/lysoPLipase"/>
</dbReference>
<keyword evidence="2 5" id="KW-0378">Hydrolase</keyword>
<evidence type="ECO:0000256" key="4">
    <source>
        <dbReference type="ARBA" id="ARBA00023098"/>
    </source>
</evidence>
<keyword evidence="4 5" id="KW-0443">Lipid metabolism</keyword>
<dbReference type="InterPro" id="IPR002641">
    <property type="entry name" value="PNPLA_dom"/>
</dbReference>
<dbReference type="InterPro" id="IPR050301">
    <property type="entry name" value="NTE"/>
</dbReference>
<dbReference type="PANTHER" id="PTHR14226">
    <property type="entry name" value="NEUROPATHY TARGET ESTERASE/SWISS CHEESE D.MELANOGASTER"/>
    <property type="match status" value="1"/>
</dbReference>
<comment type="caution">
    <text evidence="5">Lacks conserved residue(s) required for the propagation of feature annotation.</text>
</comment>
<evidence type="ECO:0000259" key="7">
    <source>
        <dbReference type="PROSITE" id="PS51635"/>
    </source>
</evidence>
<feature type="domain" description="PNPLA" evidence="7">
    <location>
        <begin position="303"/>
        <end position="463"/>
    </location>
</feature>
<sequence>MPLNLSFLPFLNRVEKSVLDAVEHEVEWFCLPAGQLLFREGDEADAIYLVRSGALAAFRNGALGRPDLIGYIRAGEPVGEMSMLDETPHSASVYALRDSELVRLPKTSFERLTNKHASLMRELSRMMLTRLRGPRRASGSEPKVFALIGTSPTIDLDYRAKELAATLTGMGVSCGIADEACADWSGQKLDRLESEYDIVLLTARFSDPAWARRAMGRADRMWLFARADARPSTPLLPDDPSPAMRLKLLDVVLLHPGGVSAASRPQDWANAADASRVFHWRQNQHVADTARLARTLSGRSVGLVVSGGGARAYAHMGAIRALREAGLPFDFVGGASMGAIIAAGVALDWSDDELEQRIRKAFVDSNPLDDWTLPVVSLAKGEKVDTRLKEHFGDVEIAEMVRPYFCLSSNLASGRPQVHRSGSLRHALRASIAIPGLLPPVVVNGQILVDGAVFTNFPAREMRAFHRGAVVGVDVTRAQGLNPADFENPPGFLEWVRKNGLKSPPPIASLLMRAATIGVADHRDIGREAADLLILPETSVDIREWERFEEVRDAGYDAAQGMLAGIDDEMRVTLGLTAAVQKGG</sequence>
<evidence type="ECO:0000256" key="5">
    <source>
        <dbReference type="PROSITE-ProRule" id="PRU01161"/>
    </source>
</evidence>
<dbReference type="SMART" id="SM00100">
    <property type="entry name" value="cNMP"/>
    <property type="match status" value="1"/>
</dbReference>
<evidence type="ECO:0000313" key="9">
    <source>
        <dbReference type="Proteomes" id="UP000273675"/>
    </source>
</evidence>
<dbReference type="OrthoDB" id="5290098at2"/>
<proteinExistence type="inferred from homology"/>
<keyword evidence="3 5" id="KW-0442">Lipid degradation</keyword>
<dbReference type="EMBL" id="RBIM01000002">
    <property type="protein sequence ID" value="RKR03137.1"/>
    <property type="molecule type" value="Genomic_DNA"/>
</dbReference>
<dbReference type="CDD" id="cd07205">
    <property type="entry name" value="Pat_PNPLA6_PNPLA7_NTE1_like"/>
    <property type="match status" value="1"/>
</dbReference>
<feature type="active site" description="Nucleophile" evidence="5">
    <location>
        <position position="336"/>
    </location>
</feature>
<organism evidence="8 9">
    <name type="scientific">Maricaulis maris</name>
    <dbReference type="NCBI Taxonomy" id="74318"/>
    <lineage>
        <taxon>Bacteria</taxon>
        <taxon>Pseudomonadati</taxon>
        <taxon>Pseudomonadota</taxon>
        <taxon>Alphaproteobacteria</taxon>
        <taxon>Maricaulales</taxon>
        <taxon>Maricaulaceae</taxon>
        <taxon>Maricaulis</taxon>
    </lineage>
</organism>
<evidence type="ECO:0000256" key="3">
    <source>
        <dbReference type="ARBA" id="ARBA00022963"/>
    </source>
</evidence>
<dbReference type="Pfam" id="PF00027">
    <property type="entry name" value="cNMP_binding"/>
    <property type="match status" value="1"/>
</dbReference>
<comment type="caution">
    <text evidence="8">The sequence shown here is derived from an EMBL/GenBank/DDBJ whole genome shotgun (WGS) entry which is preliminary data.</text>
</comment>
<dbReference type="PROSITE" id="PS51635">
    <property type="entry name" value="PNPLA"/>
    <property type="match status" value="1"/>
</dbReference>
<feature type="short sequence motif" description="GXSXG" evidence="5">
    <location>
        <begin position="334"/>
        <end position="338"/>
    </location>
</feature>
<dbReference type="SUPFAM" id="SSF51206">
    <property type="entry name" value="cAMP-binding domain-like"/>
    <property type="match status" value="1"/>
</dbReference>
<evidence type="ECO:0000256" key="2">
    <source>
        <dbReference type="ARBA" id="ARBA00022801"/>
    </source>
</evidence>
<protein>
    <submittedName>
        <fullName evidence="8">Cyclic nucleotide-binding protein</fullName>
    </submittedName>
</protein>
<evidence type="ECO:0000313" key="8">
    <source>
        <dbReference type="EMBL" id="RKR03137.1"/>
    </source>
</evidence>